<accession>A0A6M9Z7E3</accession>
<reference evidence="6" key="1">
    <citation type="submission" date="2020-01" db="EMBL/GenBank/DDBJ databases">
        <title>Viral genomes from wild and zoo birds in China.</title>
        <authorList>
            <person name="Lu J."/>
            <person name="Shan T."/>
            <person name="Yang S."/>
            <person name="Zhang W."/>
        </authorList>
    </citation>
    <scope>NUCLEOTIDE SEQUENCE</scope>
    <source>
        <strain evidence="6">Bsk136shi01</strain>
    </source>
</reference>
<dbReference type="SUPFAM" id="SSF56672">
    <property type="entry name" value="DNA/RNA polymerases"/>
    <property type="match status" value="1"/>
</dbReference>
<dbReference type="GO" id="GO:0003968">
    <property type="term" value="F:RNA-directed RNA polymerase activity"/>
    <property type="evidence" value="ECO:0007669"/>
    <property type="project" value="UniProtKB-KW"/>
</dbReference>
<name>A0A6M9Z7E3_9VIRU</name>
<keyword evidence="6" id="KW-0696">RNA-directed RNA polymerase</keyword>
<keyword evidence="1" id="KW-0808">Transferase</keyword>
<sequence>MDCSNPVRDSSRVKVRDMLGEVVERRRQDLGFLKAIISGAERHYFDSLQERGVGEGALKAELERLKAALPVVDPSPDLDLSFLDDLGPYPVSGLMLEGRPVHPPGKKQEKGHVSTRRQFGGSSRDPEWLRRINLFMEEDELMEPMAKFVYSRGTAQGFTKRLREITTRKVPQMTKSLKISRMEASRRLRRLLPIDPEVLKGGVTWHDDLSTQFLDLETSNVSSAGPPYWKDKPAAAVELMDLTLPILHKAISEGTVGELFKSQPEMFLGEIKNKLDRYEPGKLGDKTRPYITIPFHFQALFSMMSQKFTKALRLFWMGKGSNAYGFSAAHGGAARHVAWAKKCKDLEKGGRPRFASYGDDQDIYYRSNGKLYRITPDFRQMDGSIDRETVEIAVMYVLECLTEVWGPNPFFEQVAHHWVNFATDPRFLVDGTTVYRKRQKDGLMTGVVGTTFFDTVKSVLAFDEWVTQVSDFKEYGLLQEENVVPWFKKKFGLLVKEGTWVPTLVNESPVPDTLWTDQKFLGVCMKWVAGPERVEPVPWLPEEDWLSLILNPRDDPLVKLRSGGGRGKESYLMRSRRWYDRVRGYMITGGFSNERIRLLLNGICNNLDPVAIVMGVQAMGGKGELPENSQCGEDFEWPDSAGYPSEMWCQNLYFSEDNQWEGDHWISIFPTVEERLVDFRRSHKPMKPVMMVVEVAKKDPEKGGVPVKVQQVMAYVEDGPLDLDVEQIPMEPISGPSSKMPDKPAARSEIVTYKPGLQDRTPAMRVPSFADVVWALFLTKAMPPVFPRVIEGKLKKTPEFMECDALVREGGDLQLYKTPVLAVEGLSALLGKPPEAIEKTARSLGLYVIGKRYRLVSKIPLVVSKKGPAEQQRKQVEENARKAEVIGPTTSKVITTLRHVKPAEPLKVEIQRHGADPVLSDAGWFPRSDPMSSLNFLLQKNRLVPKVSSRNVQNGKVQLTETLLAYAKIGDMRETRWLSTIGSSSKDNLKRIYDFVLRKYELRAEEKTEKKLSWVEIVEKEERARFYSAGRVDLVVKDKFLLPVSSEPPGPWTIHEGFAQIGGVLWKQRRTETLKGFCVRTKRALEDRGYEVDFKSLKTASQHDDIDLE</sequence>
<organism evidence="6">
    <name type="scientific">Riboviria sp</name>
    <dbReference type="NCBI Taxonomy" id="2585031"/>
    <lineage>
        <taxon>Viruses</taxon>
        <taxon>Riboviria</taxon>
    </lineage>
</organism>
<dbReference type="InterPro" id="IPR043502">
    <property type="entry name" value="DNA/RNA_pol_sf"/>
</dbReference>
<evidence type="ECO:0000259" key="5">
    <source>
        <dbReference type="Pfam" id="PF22260"/>
    </source>
</evidence>
<dbReference type="InterPro" id="IPR054433">
    <property type="entry name" value="RdRp_thumb_ribovirus"/>
</dbReference>
<evidence type="ECO:0000256" key="1">
    <source>
        <dbReference type="ARBA" id="ARBA00022679"/>
    </source>
</evidence>
<dbReference type="Pfam" id="PF22260">
    <property type="entry name" value="Permu_RdRp_thumb"/>
    <property type="match status" value="1"/>
</dbReference>
<dbReference type="InterPro" id="IPR054403">
    <property type="entry name" value="RdRp_palm_ribovirus"/>
</dbReference>
<evidence type="ECO:0000313" key="6">
    <source>
        <dbReference type="EMBL" id="QKN89003.1"/>
    </source>
</evidence>
<protein>
    <submittedName>
        <fullName evidence="6">RNA-dependent RNA polymerase</fullName>
    </submittedName>
</protein>
<evidence type="ECO:0000259" key="4">
    <source>
        <dbReference type="Pfam" id="PF22152"/>
    </source>
</evidence>
<feature type="domain" description="RNA-dependent RNA polymerase thumb" evidence="5">
    <location>
        <begin position="544"/>
        <end position="653"/>
    </location>
</feature>
<feature type="region of interest" description="Disordered" evidence="3">
    <location>
        <begin position="100"/>
        <end position="124"/>
    </location>
</feature>
<proteinExistence type="predicted"/>
<evidence type="ECO:0000256" key="3">
    <source>
        <dbReference type="SAM" id="MobiDB-lite"/>
    </source>
</evidence>
<evidence type="ECO:0000256" key="2">
    <source>
        <dbReference type="ARBA" id="ARBA00022695"/>
    </source>
</evidence>
<keyword evidence="2" id="KW-0548">Nucleotidyltransferase</keyword>
<feature type="domain" description="RNA-dependent RNA polymerase palm" evidence="4">
    <location>
        <begin position="157"/>
        <end position="523"/>
    </location>
</feature>
<dbReference type="EMBL" id="MT138189">
    <property type="protein sequence ID" value="QKN89003.1"/>
    <property type="molecule type" value="Genomic_RNA"/>
</dbReference>
<dbReference type="Pfam" id="PF22152">
    <property type="entry name" value="Permu_RdRp_palm"/>
    <property type="match status" value="1"/>
</dbReference>